<keyword evidence="1" id="KW-1133">Transmembrane helix</keyword>
<dbReference type="InterPro" id="IPR009845">
    <property type="entry name" value="DUF1405"/>
</dbReference>
<gene>
    <name evidence="2" type="ORF">SAMN04488053_101615</name>
</gene>
<evidence type="ECO:0000313" key="3">
    <source>
        <dbReference type="Proteomes" id="UP000198778"/>
    </source>
</evidence>
<feature type="transmembrane region" description="Helical" evidence="1">
    <location>
        <begin position="77"/>
        <end position="99"/>
    </location>
</feature>
<name>A0A1H0ATM4_9BACI</name>
<feature type="transmembrane region" description="Helical" evidence="1">
    <location>
        <begin position="12"/>
        <end position="31"/>
    </location>
</feature>
<organism evidence="2 3">
    <name type="scientific">Alkalicoccus daliensis</name>
    <dbReference type="NCBI Taxonomy" id="745820"/>
    <lineage>
        <taxon>Bacteria</taxon>
        <taxon>Bacillati</taxon>
        <taxon>Bacillota</taxon>
        <taxon>Bacilli</taxon>
        <taxon>Bacillales</taxon>
        <taxon>Bacillaceae</taxon>
        <taxon>Alkalicoccus</taxon>
    </lineage>
</organism>
<reference evidence="3" key="1">
    <citation type="submission" date="2016-10" db="EMBL/GenBank/DDBJ databases">
        <authorList>
            <person name="Varghese N."/>
            <person name="Submissions S."/>
        </authorList>
    </citation>
    <scope>NUCLEOTIDE SEQUENCE [LARGE SCALE GENOMIC DNA]</scope>
    <source>
        <strain evidence="3">CGMCC 1.10369</strain>
    </source>
</reference>
<proteinExistence type="predicted"/>
<feature type="transmembrane region" description="Helical" evidence="1">
    <location>
        <begin position="105"/>
        <end position="126"/>
    </location>
</feature>
<dbReference type="RefSeq" id="WP_090840447.1">
    <property type="nucleotide sequence ID" value="NZ_FNIL01000001.1"/>
</dbReference>
<dbReference type="OrthoDB" id="152213at2"/>
<keyword evidence="1" id="KW-0812">Transmembrane</keyword>
<keyword evidence="3" id="KW-1185">Reference proteome</keyword>
<feature type="transmembrane region" description="Helical" evidence="1">
    <location>
        <begin position="43"/>
        <end position="65"/>
    </location>
</feature>
<dbReference type="Proteomes" id="UP000198778">
    <property type="component" value="Unassembled WGS sequence"/>
</dbReference>
<dbReference type="PANTHER" id="PTHR40042">
    <property type="entry name" value="HYPOTHETICAL MEMBRANE SPANNING PROTEIN"/>
    <property type="match status" value="1"/>
</dbReference>
<keyword evidence="1" id="KW-0472">Membrane</keyword>
<feature type="transmembrane region" description="Helical" evidence="1">
    <location>
        <begin position="165"/>
        <end position="187"/>
    </location>
</feature>
<feature type="transmembrane region" description="Helical" evidence="1">
    <location>
        <begin position="133"/>
        <end position="153"/>
    </location>
</feature>
<evidence type="ECO:0000313" key="2">
    <source>
        <dbReference type="EMBL" id="SDN36828.1"/>
    </source>
</evidence>
<dbReference type="EMBL" id="FNIL01000001">
    <property type="protein sequence ID" value="SDN36828.1"/>
    <property type="molecule type" value="Genomic_DNA"/>
</dbReference>
<dbReference type="Pfam" id="PF07187">
    <property type="entry name" value="DUF1405"/>
    <property type="match status" value="1"/>
</dbReference>
<sequence length="209" mass="23815">MKEYILGILRSRGFLWALFIVNFLGTVYGYIWYDAQLLQTPWYFLIFVPDSPTASLFFTIVLGCFLAGKRFPLMEALAAVTLIKYGIWAVIMNLAAGAAGTPLNILHWMLVFSHAGMALQAVLYLPYFRIKNWHLAAVALWTVHNDFIDYIYGMHPWVSRSLTPYISEIGYFTFWLSIASIAAVYYMNKKYQADIFSAGISIDADKNSD</sequence>
<protein>
    <submittedName>
        <fullName evidence="2">Uncharacterized membrane protein YpjA</fullName>
    </submittedName>
</protein>
<dbReference type="STRING" id="745820.SAMN04488053_101615"/>
<dbReference type="AlphaFoldDB" id="A0A1H0ATM4"/>
<evidence type="ECO:0000256" key="1">
    <source>
        <dbReference type="SAM" id="Phobius"/>
    </source>
</evidence>
<dbReference type="PANTHER" id="PTHR40042:SF1">
    <property type="entry name" value="DUF1405 DOMAIN-CONTAINING PROTEIN"/>
    <property type="match status" value="1"/>
</dbReference>
<accession>A0A1H0ATM4</accession>